<dbReference type="AlphaFoldDB" id="A0A1S3XPM0"/>
<comment type="similarity">
    <text evidence="3">In the N-terminal section; belongs to the PMEI family.</text>
</comment>
<evidence type="ECO:0000256" key="6">
    <source>
        <dbReference type="ARBA" id="ARBA00022512"/>
    </source>
</evidence>
<name>A0A1S3XPM0_TOBAC</name>
<evidence type="ECO:0000313" key="16">
    <source>
        <dbReference type="Proteomes" id="UP000790787"/>
    </source>
</evidence>
<dbReference type="FunFam" id="2.160.20.10:FF:000001">
    <property type="entry name" value="Pectinesterase"/>
    <property type="match status" value="1"/>
</dbReference>
<keyword evidence="9 14" id="KW-0378">Hydrolase</keyword>
<evidence type="ECO:0000313" key="17">
    <source>
        <dbReference type="RefSeq" id="XP_016441602.1"/>
    </source>
</evidence>
<dbReference type="RefSeq" id="XP_016441602.1">
    <property type="nucleotide sequence ID" value="XM_016586116.1"/>
</dbReference>
<feature type="active site" evidence="13">
    <location>
        <position position="362"/>
    </location>
</feature>
<comment type="pathway">
    <text evidence="2 14">Glycan metabolism; pectin degradation; 2-dehydro-3-deoxy-D-gluconate from pectin: step 1/5.</text>
</comment>
<dbReference type="GeneID" id="107767191"/>
<dbReference type="InterPro" id="IPR033131">
    <property type="entry name" value="Pectinesterase_Asp_AS"/>
</dbReference>
<dbReference type="SMART" id="SM00856">
    <property type="entry name" value="PMEI"/>
    <property type="match status" value="1"/>
</dbReference>
<evidence type="ECO:0000256" key="10">
    <source>
        <dbReference type="ARBA" id="ARBA00023085"/>
    </source>
</evidence>
<proteinExistence type="inferred from homology"/>
<evidence type="ECO:0000256" key="7">
    <source>
        <dbReference type="ARBA" id="ARBA00022525"/>
    </source>
</evidence>
<dbReference type="EC" id="3.1.1.11" evidence="5 14"/>
<evidence type="ECO:0000256" key="3">
    <source>
        <dbReference type="ARBA" id="ARBA00006027"/>
    </source>
</evidence>
<comment type="subcellular location">
    <subcellularLocation>
        <location evidence="1">Secreted</location>
        <location evidence="1">Cell wall</location>
    </subcellularLocation>
</comment>
<dbReference type="Gene3D" id="1.20.140.40">
    <property type="entry name" value="Invertase/pectin methylesterase inhibitor family protein"/>
    <property type="match status" value="1"/>
</dbReference>
<dbReference type="KEGG" id="nta:107767191"/>
<dbReference type="SUPFAM" id="SSF51126">
    <property type="entry name" value="Pectin lyase-like"/>
    <property type="match status" value="1"/>
</dbReference>
<comment type="catalytic activity">
    <reaction evidence="12 14">
        <text>[(1-&gt;4)-alpha-D-galacturonosyl methyl ester](n) + n H2O = [(1-&gt;4)-alpha-D-galacturonosyl](n) + n methanol + n H(+)</text>
        <dbReference type="Rhea" id="RHEA:22380"/>
        <dbReference type="Rhea" id="RHEA-COMP:14570"/>
        <dbReference type="Rhea" id="RHEA-COMP:14573"/>
        <dbReference type="ChEBI" id="CHEBI:15377"/>
        <dbReference type="ChEBI" id="CHEBI:15378"/>
        <dbReference type="ChEBI" id="CHEBI:17790"/>
        <dbReference type="ChEBI" id="CHEBI:140522"/>
        <dbReference type="ChEBI" id="CHEBI:140523"/>
        <dbReference type="EC" id="3.1.1.11"/>
    </reaction>
</comment>
<organism evidence="16 17">
    <name type="scientific">Nicotiana tabacum</name>
    <name type="common">Common tobacco</name>
    <dbReference type="NCBI Taxonomy" id="4097"/>
    <lineage>
        <taxon>Eukaryota</taxon>
        <taxon>Viridiplantae</taxon>
        <taxon>Streptophyta</taxon>
        <taxon>Embryophyta</taxon>
        <taxon>Tracheophyta</taxon>
        <taxon>Spermatophyta</taxon>
        <taxon>Magnoliopsida</taxon>
        <taxon>eudicotyledons</taxon>
        <taxon>Gunneridae</taxon>
        <taxon>Pentapetalae</taxon>
        <taxon>asterids</taxon>
        <taxon>lamiids</taxon>
        <taxon>Solanales</taxon>
        <taxon>Solanaceae</taxon>
        <taxon>Nicotianoideae</taxon>
        <taxon>Nicotianeae</taxon>
        <taxon>Nicotiana</taxon>
    </lineage>
</organism>
<evidence type="ECO:0000256" key="13">
    <source>
        <dbReference type="PROSITE-ProRule" id="PRU10040"/>
    </source>
</evidence>
<gene>
    <name evidence="17" type="primary">LOC107767191</name>
</gene>
<evidence type="ECO:0000256" key="9">
    <source>
        <dbReference type="ARBA" id="ARBA00022801"/>
    </source>
</evidence>
<evidence type="ECO:0000256" key="1">
    <source>
        <dbReference type="ARBA" id="ARBA00004191"/>
    </source>
</evidence>
<keyword evidence="16" id="KW-1185">Reference proteome</keyword>
<evidence type="ECO:0000256" key="11">
    <source>
        <dbReference type="ARBA" id="ARBA00023316"/>
    </source>
</evidence>
<dbReference type="UniPathway" id="UPA00545">
    <property type="reaction ID" value="UER00823"/>
</dbReference>
<keyword evidence="11" id="KW-0961">Cell wall biogenesis/degradation</keyword>
<dbReference type="SMR" id="A0A1S3XPM0"/>
<protein>
    <recommendedName>
        <fullName evidence="5 14">Pectinesterase</fullName>
        <ecNumber evidence="5 14">3.1.1.11</ecNumber>
    </recommendedName>
</protein>
<evidence type="ECO:0000256" key="4">
    <source>
        <dbReference type="ARBA" id="ARBA00007786"/>
    </source>
</evidence>
<dbReference type="Pfam" id="PF04043">
    <property type="entry name" value="PMEI"/>
    <property type="match status" value="1"/>
</dbReference>
<dbReference type="PANTHER" id="PTHR31707">
    <property type="entry name" value="PECTINESTERASE"/>
    <property type="match status" value="1"/>
</dbReference>
<dbReference type="GO" id="GO:0046910">
    <property type="term" value="F:pectinesterase inhibitor activity"/>
    <property type="evidence" value="ECO:0000318"/>
    <property type="project" value="GO_Central"/>
</dbReference>
<evidence type="ECO:0000256" key="14">
    <source>
        <dbReference type="RuleBase" id="RU000589"/>
    </source>
</evidence>
<dbReference type="PROSITE" id="PS00503">
    <property type="entry name" value="PECTINESTERASE_2"/>
    <property type="match status" value="1"/>
</dbReference>
<dbReference type="PaxDb" id="4097-A0A1S3XPM0"/>
<evidence type="ECO:0000256" key="2">
    <source>
        <dbReference type="ARBA" id="ARBA00005184"/>
    </source>
</evidence>
<dbReference type="InterPro" id="IPR012334">
    <property type="entry name" value="Pectin_lyas_fold"/>
</dbReference>
<keyword evidence="7" id="KW-0964">Secreted</keyword>
<dbReference type="SUPFAM" id="SSF101148">
    <property type="entry name" value="Plant invertase/pectin methylesterase inhibitor"/>
    <property type="match status" value="1"/>
</dbReference>
<dbReference type="InterPro" id="IPR011050">
    <property type="entry name" value="Pectin_lyase_fold/virulence"/>
</dbReference>
<dbReference type="STRING" id="4097.A0A1S3XPM0"/>
<comment type="similarity">
    <text evidence="4">In the C-terminal section; belongs to the pectinesterase family.</text>
</comment>
<dbReference type="InterPro" id="IPR000070">
    <property type="entry name" value="Pectinesterase_cat"/>
</dbReference>
<dbReference type="Proteomes" id="UP000790787">
    <property type="component" value="Chromosome 6"/>
</dbReference>
<dbReference type="InterPro" id="IPR006501">
    <property type="entry name" value="Pectinesterase_inhib_dom"/>
</dbReference>
<dbReference type="CDD" id="cd15798">
    <property type="entry name" value="PMEI-like_3"/>
    <property type="match status" value="1"/>
</dbReference>
<keyword evidence="6" id="KW-0134">Cell wall</keyword>
<keyword evidence="10 14" id="KW-0063">Aspartyl esterase</keyword>
<dbReference type="InterPro" id="IPR035513">
    <property type="entry name" value="Invertase/methylesterase_inhib"/>
</dbReference>
<dbReference type="NCBIfam" id="TIGR01614">
    <property type="entry name" value="PME_inhib"/>
    <property type="match status" value="1"/>
</dbReference>
<evidence type="ECO:0000259" key="15">
    <source>
        <dbReference type="SMART" id="SM00856"/>
    </source>
</evidence>
<evidence type="ECO:0000256" key="12">
    <source>
        <dbReference type="ARBA" id="ARBA00047928"/>
    </source>
</evidence>
<dbReference type="Gene3D" id="2.160.20.10">
    <property type="entry name" value="Single-stranded right-handed beta-helix, Pectin lyase-like"/>
    <property type="match status" value="1"/>
</dbReference>
<reference evidence="16" key="1">
    <citation type="journal article" date="2014" name="Nat. Commun.">
        <title>The tobacco genome sequence and its comparison with those of tomato and potato.</title>
        <authorList>
            <person name="Sierro N."/>
            <person name="Battey J.N."/>
            <person name="Ouadi S."/>
            <person name="Bakaher N."/>
            <person name="Bovet L."/>
            <person name="Willig A."/>
            <person name="Goepfert S."/>
            <person name="Peitsch M.C."/>
            <person name="Ivanov N.V."/>
        </authorList>
    </citation>
    <scope>NUCLEOTIDE SEQUENCE [LARGE SCALE GENOMIC DNA]</scope>
</reference>
<dbReference type="OrthoDB" id="2019149at2759"/>
<dbReference type="Pfam" id="PF01095">
    <property type="entry name" value="Pectinesterase"/>
    <property type="match status" value="1"/>
</dbReference>
<dbReference type="OMA" id="QWDGNFA"/>
<dbReference type="GO" id="GO:0042545">
    <property type="term" value="P:cell wall modification"/>
    <property type="evidence" value="ECO:0007669"/>
    <property type="project" value="UniProtKB-UniRule"/>
</dbReference>
<dbReference type="GO" id="GO:0045490">
    <property type="term" value="P:pectin catabolic process"/>
    <property type="evidence" value="ECO:0007669"/>
    <property type="project" value="UniProtKB-UniRule"/>
</dbReference>
<reference evidence="17" key="2">
    <citation type="submission" date="2025-08" db="UniProtKB">
        <authorList>
            <consortium name="RefSeq"/>
        </authorList>
    </citation>
    <scope>IDENTIFICATION</scope>
    <source>
        <tissue evidence="17">Leaf</tissue>
    </source>
</reference>
<feature type="domain" description="Pectinesterase inhibitor" evidence="15">
    <location>
        <begin position="26"/>
        <end position="174"/>
    </location>
</feature>
<evidence type="ECO:0000256" key="5">
    <source>
        <dbReference type="ARBA" id="ARBA00013229"/>
    </source>
</evidence>
<accession>A0A1S3XPM0</accession>
<keyword evidence="8" id="KW-0732">Signal</keyword>
<dbReference type="RefSeq" id="XP_016441602.1">
    <property type="nucleotide sequence ID" value="XM_016586116.2"/>
</dbReference>
<evidence type="ECO:0000256" key="8">
    <source>
        <dbReference type="ARBA" id="ARBA00022729"/>
    </source>
</evidence>
<dbReference type="GO" id="GO:0030599">
    <property type="term" value="F:pectinesterase activity"/>
    <property type="evidence" value="ECO:0000318"/>
    <property type="project" value="GO_Central"/>
</dbReference>
<sequence>METKLGFFALFISFSTFLFPAFSITLFDNDINDWCNKAPYPNQCKYFMNHGMYHFAPKHTTDFKNMAMQIAMERALEAETYTKQLGAKCRNEREKAAWSDCVNLYESTILQLNKTLDPNTKCTDFDTQTWLSTALTNLETCRTGFVELGVNSDYILPSLMSNSVSELICNTLALNNINGSTLKQTYRDGFPTWVPPGDRKLLQLSSIRPNLVVAQDGTGNFRTIKAALDAAAKRSGNGNGRFIIHVKRGAYRENLEIGNKMKNIMLVGDGLRYTIITGSRSVVGGSTTFKSATVAVTGEGFIARGITFRNTAGPQNHQAVALRSGSDRSVFYRCGFEGYQDTLYVHSQRQFYKECYIYGTVDFIFGNAAVVLQNCMIFARRPMDKQKITITAQGRTDPNQNTGISIHNSRVMAASDLRPVLSTFKTFLGRPWKQYSRTVFMKTYLHSLVDPAGWLQWDGNFALNTLYYGEYRNSGPGASTSRRVRWRGYRVITNSNEAAKFSVENFIGGRSWLPATNVPFRAGL</sequence>